<dbReference type="STRING" id="126957.T1J0V7"/>
<evidence type="ECO:0000256" key="4">
    <source>
        <dbReference type="ARBA" id="ARBA00010323"/>
    </source>
</evidence>
<sequence length="414" mass="47494">MEDLPVRSILGSLAASVGASEPALRLLISILLGYPLALLHRYTLFGKDAVYLLVGYYYTGTENYDITWSMPHCVLTLRLIGLTFDVYDGHRDESKLSPDQKKTALTKVPSLLEIASHTYFFGGFMVGPQFPMRRYIDFIDGSFVNKNVDELPACLGAGFLRGGAGALYLLLYQVATIFLPDTFIVSDAYMLMPFYKRLLILGIWGKIQLYKYISCWLIAEGSCTLTGLTYNGKDDNGNNLWDGCANFKVRIYEGSTTFAELIQSFNINTNLWVAQYVFKRLKFLGIKLLSQAAALFFLAAWHGLHSGYYMCFFLEFTVMKFERDLTLIIERIPILCKFVHASAMKPIKWIFLKIFVVIFMGYCLVPFVFLKRYKWMQVYGSIYYIGHCIYIGWFILSPFVFKLLKPYFKTEKKD</sequence>
<dbReference type="PANTHER" id="PTHR13906">
    <property type="entry name" value="PORCUPINE"/>
    <property type="match status" value="1"/>
</dbReference>
<comment type="pathway">
    <text evidence="15">Phospholipid metabolism.</text>
</comment>
<accession>T1J0V7</accession>
<dbReference type="InterPro" id="IPR004299">
    <property type="entry name" value="MBOAT_fam"/>
</dbReference>
<evidence type="ECO:0000256" key="15">
    <source>
        <dbReference type="ARBA" id="ARBA00025707"/>
    </source>
</evidence>
<dbReference type="GO" id="GO:0047184">
    <property type="term" value="F:1-acylglycerophosphocholine O-acyltransferase activity"/>
    <property type="evidence" value="ECO:0007669"/>
    <property type="project" value="UniProtKB-EC"/>
</dbReference>
<evidence type="ECO:0000256" key="13">
    <source>
        <dbReference type="ARBA" id="ARBA00023264"/>
    </source>
</evidence>
<proteinExistence type="inferred from homology"/>
<protein>
    <recommendedName>
        <fullName evidence="18">Lysophospholipid acyltransferase 5</fullName>
        <ecNumber evidence="16">2.3.1.23</ecNumber>
        <ecNumber evidence="17">2.3.1.n6</ecNumber>
    </recommendedName>
</protein>
<evidence type="ECO:0000256" key="10">
    <source>
        <dbReference type="ARBA" id="ARBA00023098"/>
    </source>
</evidence>
<comment type="pathway">
    <text evidence="3">Lipid metabolism; phospholipid metabolism.</text>
</comment>
<evidence type="ECO:0000313" key="20">
    <source>
        <dbReference type="EnsemblMetazoa" id="SMAR007165-PA"/>
    </source>
</evidence>
<dbReference type="GO" id="GO:0016020">
    <property type="term" value="C:membrane"/>
    <property type="evidence" value="ECO:0007669"/>
    <property type="project" value="UniProtKB-SubCell"/>
</dbReference>
<comment type="subcellular location">
    <subcellularLocation>
        <location evidence="2">Endoplasmic reticulum</location>
    </subcellularLocation>
    <subcellularLocation>
        <location evidence="1">Membrane</location>
        <topology evidence="1">Multi-pass membrane protein</topology>
    </subcellularLocation>
</comment>
<reference evidence="21" key="1">
    <citation type="submission" date="2011-05" db="EMBL/GenBank/DDBJ databases">
        <authorList>
            <person name="Richards S.R."/>
            <person name="Qu J."/>
            <person name="Jiang H."/>
            <person name="Jhangiani S.N."/>
            <person name="Agravi P."/>
            <person name="Goodspeed R."/>
            <person name="Gross S."/>
            <person name="Mandapat C."/>
            <person name="Jackson L."/>
            <person name="Mathew T."/>
            <person name="Pu L."/>
            <person name="Thornton R."/>
            <person name="Saada N."/>
            <person name="Wilczek-Boney K.B."/>
            <person name="Lee S."/>
            <person name="Kovar C."/>
            <person name="Wu Y."/>
            <person name="Scherer S.E."/>
            <person name="Worley K.C."/>
            <person name="Muzny D.M."/>
            <person name="Gibbs R."/>
        </authorList>
    </citation>
    <scope>NUCLEOTIDE SEQUENCE</scope>
    <source>
        <strain evidence="21">Brora</strain>
    </source>
</reference>
<evidence type="ECO:0000256" key="18">
    <source>
        <dbReference type="ARBA" id="ARBA00039721"/>
    </source>
</evidence>
<keyword evidence="21" id="KW-1185">Reference proteome</keyword>
<dbReference type="GO" id="GO:0071617">
    <property type="term" value="F:lysophospholipid acyltransferase activity"/>
    <property type="evidence" value="ECO:0007669"/>
    <property type="project" value="TreeGrafter"/>
</dbReference>
<evidence type="ECO:0000256" key="7">
    <source>
        <dbReference type="ARBA" id="ARBA00022692"/>
    </source>
</evidence>
<keyword evidence="14" id="KW-0012">Acyltransferase</keyword>
<keyword evidence="12" id="KW-0594">Phospholipid biosynthesis</keyword>
<organism evidence="20 21">
    <name type="scientific">Strigamia maritima</name>
    <name type="common">European centipede</name>
    <name type="synonym">Geophilus maritimus</name>
    <dbReference type="NCBI Taxonomy" id="126957"/>
    <lineage>
        <taxon>Eukaryota</taxon>
        <taxon>Metazoa</taxon>
        <taxon>Ecdysozoa</taxon>
        <taxon>Arthropoda</taxon>
        <taxon>Myriapoda</taxon>
        <taxon>Chilopoda</taxon>
        <taxon>Pleurostigmophora</taxon>
        <taxon>Geophilomorpha</taxon>
        <taxon>Linotaeniidae</taxon>
        <taxon>Strigamia</taxon>
    </lineage>
</organism>
<evidence type="ECO:0000256" key="11">
    <source>
        <dbReference type="ARBA" id="ARBA00023136"/>
    </source>
</evidence>
<feature type="transmembrane region" description="Helical" evidence="19">
    <location>
        <begin position="382"/>
        <end position="404"/>
    </location>
</feature>
<keyword evidence="13" id="KW-1208">Phospholipid metabolism</keyword>
<evidence type="ECO:0000256" key="6">
    <source>
        <dbReference type="ARBA" id="ARBA00022679"/>
    </source>
</evidence>
<keyword evidence="5" id="KW-0444">Lipid biosynthesis</keyword>
<dbReference type="Pfam" id="PF03062">
    <property type="entry name" value="MBOAT"/>
    <property type="match status" value="1"/>
</dbReference>
<dbReference type="Proteomes" id="UP000014500">
    <property type="component" value="Unassembled WGS sequence"/>
</dbReference>
<dbReference type="EC" id="2.3.1.23" evidence="16"/>
<dbReference type="EnsemblMetazoa" id="SMAR007165-RA">
    <property type="protein sequence ID" value="SMAR007165-PA"/>
    <property type="gene ID" value="SMAR007165"/>
</dbReference>
<dbReference type="PANTHER" id="PTHR13906:SF14">
    <property type="entry name" value="LYSOPHOSPHOLIPID ACYLTRANSFERASE 5"/>
    <property type="match status" value="1"/>
</dbReference>
<evidence type="ECO:0000256" key="5">
    <source>
        <dbReference type="ARBA" id="ARBA00022516"/>
    </source>
</evidence>
<dbReference type="GO" id="GO:0005783">
    <property type="term" value="C:endoplasmic reticulum"/>
    <property type="evidence" value="ECO:0007669"/>
    <property type="project" value="UniProtKB-SubCell"/>
</dbReference>
<name>T1J0V7_STRMM</name>
<evidence type="ECO:0000256" key="19">
    <source>
        <dbReference type="SAM" id="Phobius"/>
    </source>
</evidence>
<dbReference type="eggNOG" id="KOG2705">
    <property type="taxonomic scope" value="Eukaryota"/>
</dbReference>
<dbReference type="HOGENOM" id="CLU_011340_6_0_1"/>
<evidence type="ECO:0000256" key="9">
    <source>
        <dbReference type="ARBA" id="ARBA00022989"/>
    </source>
</evidence>
<evidence type="ECO:0000256" key="12">
    <source>
        <dbReference type="ARBA" id="ARBA00023209"/>
    </source>
</evidence>
<keyword evidence="6" id="KW-0808">Transferase</keyword>
<dbReference type="EMBL" id="AFFK01020674">
    <property type="status" value="NOT_ANNOTATED_CDS"/>
    <property type="molecule type" value="Genomic_DNA"/>
</dbReference>
<evidence type="ECO:0000256" key="1">
    <source>
        <dbReference type="ARBA" id="ARBA00004141"/>
    </source>
</evidence>
<feature type="transmembrane region" description="Helical" evidence="19">
    <location>
        <begin position="350"/>
        <end position="370"/>
    </location>
</feature>
<dbReference type="GO" id="GO:0030258">
    <property type="term" value="P:lipid modification"/>
    <property type="evidence" value="ECO:0007669"/>
    <property type="project" value="TreeGrafter"/>
</dbReference>
<keyword evidence="8" id="KW-0256">Endoplasmic reticulum</keyword>
<evidence type="ECO:0000256" key="17">
    <source>
        <dbReference type="ARBA" id="ARBA00038923"/>
    </source>
</evidence>
<feature type="transmembrane region" description="Helical" evidence="19">
    <location>
        <begin position="284"/>
        <end position="301"/>
    </location>
</feature>
<dbReference type="PhylomeDB" id="T1J0V7"/>
<evidence type="ECO:0000256" key="3">
    <source>
        <dbReference type="ARBA" id="ARBA00005074"/>
    </source>
</evidence>
<keyword evidence="11 19" id="KW-0472">Membrane</keyword>
<keyword evidence="7 19" id="KW-0812">Transmembrane</keyword>
<evidence type="ECO:0000256" key="16">
    <source>
        <dbReference type="ARBA" id="ARBA00026120"/>
    </source>
</evidence>
<evidence type="ECO:0000256" key="14">
    <source>
        <dbReference type="ARBA" id="ARBA00023315"/>
    </source>
</evidence>
<evidence type="ECO:0000313" key="21">
    <source>
        <dbReference type="Proteomes" id="UP000014500"/>
    </source>
</evidence>
<dbReference type="InterPro" id="IPR049941">
    <property type="entry name" value="LPLAT_7/PORCN-like"/>
</dbReference>
<evidence type="ECO:0000256" key="2">
    <source>
        <dbReference type="ARBA" id="ARBA00004240"/>
    </source>
</evidence>
<keyword evidence="9 19" id="KW-1133">Transmembrane helix</keyword>
<dbReference type="GO" id="GO:0006656">
    <property type="term" value="P:phosphatidylcholine biosynthetic process"/>
    <property type="evidence" value="ECO:0007669"/>
    <property type="project" value="TreeGrafter"/>
</dbReference>
<dbReference type="OMA" id="NAWVSRY"/>
<dbReference type="AlphaFoldDB" id="T1J0V7"/>
<evidence type="ECO:0000256" key="8">
    <source>
        <dbReference type="ARBA" id="ARBA00022824"/>
    </source>
</evidence>
<dbReference type="EC" id="2.3.1.n6" evidence="17"/>
<comment type="similarity">
    <text evidence="4">Belongs to the membrane-bound acyltransferase family.</text>
</comment>
<reference evidence="20" key="2">
    <citation type="submission" date="2015-02" db="UniProtKB">
        <authorList>
            <consortium name="EnsemblMetazoa"/>
        </authorList>
    </citation>
    <scope>IDENTIFICATION</scope>
</reference>
<keyword evidence="10" id="KW-0443">Lipid metabolism</keyword>